<organism evidence="1">
    <name type="scientific">marine metagenome</name>
    <dbReference type="NCBI Taxonomy" id="408172"/>
    <lineage>
        <taxon>unclassified sequences</taxon>
        <taxon>metagenomes</taxon>
        <taxon>ecological metagenomes</taxon>
    </lineage>
</organism>
<evidence type="ECO:0000313" key="1">
    <source>
        <dbReference type="EMBL" id="SUZ53127.1"/>
    </source>
</evidence>
<dbReference type="EMBL" id="UINC01000315">
    <property type="protein sequence ID" value="SUZ53127.1"/>
    <property type="molecule type" value="Genomic_DNA"/>
</dbReference>
<proteinExistence type="predicted"/>
<reference evidence="1" key="1">
    <citation type="submission" date="2018-05" db="EMBL/GenBank/DDBJ databases">
        <authorList>
            <person name="Lanie J.A."/>
            <person name="Ng W.-L."/>
            <person name="Kazmierczak K.M."/>
            <person name="Andrzejewski T.M."/>
            <person name="Davidsen T.M."/>
            <person name="Wayne K.J."/>
            <person name="Tettelin H."/>
            <person name="Glass J.I."/>
            <person name="Rusch D."/>
            <person name="Podicherti R."/>
            <person name="Tsui H.-C.T."/>
            <person name="Winkler M.E."/>
        </authorList>
    </citation>
    <scope>NUCLEOTIDE SEQUENCE</scope>
</reference>
<dbReference type="AlphaFoldDB" id="A0A381NF33"/>
<gene>
    <name evidence="1" type="ORF">METZ01_LOCUS5981</name>
</gene>
<protein>
    <submittedName>
        <fullName evidence="1">Uncharacterized protein</fullName>
    </submittedName>
</protein>
<accession>A0A381NF33</accession>
<dbReference type="Pfam" id="PF20112">
    <property type="entry name" value="DUF6502"/>
    <property type="match status" value="1"/>
</dbReference>
<dbReference type="InterPro" id="IPR045445">
    <property type="entry name" value="DUF6502"/>
</dbReference>
<name>A0A381NF33_9ZZZZ</name>
<sequence>MHKCVILLIFGNIKGSYNLNGRNMSEKIFRVIFKVVKSFIEILLIYGINYRQLNQIVKLAYVDIVMNNYGIRGRKSNNSRISVITGITRKEVMKIKQIIDKKGDVRNISPSIITKLINYWSSQKKFLNNHGEPMDLYFDEHTPNFCNLVKTLEIDIPPGAVREVLKKFQIVEITNEQKLKLLKKSFLNKDQEIEIINTFSDVLFPYIYTVSHNIKTDKYIDK</sequence>